<dbReference type="GO" id="GO:0006465">
    <property type="term" value="P:signal peptide processing"/>
    <property type="evidence" value="ECO:0007669"/>
    <property type="project" value="TreeGrafter"/>
</dbReference>
<gene>
    <name evidence="9" type="ORF">EXIGLDRAFT_715960</name>
</gene>
<keyword evidence="3 7" id="KW-0812">Transmembrane</keyword>
<comment type="similarity">
    <text evidence="2">Belongs to the peptidase S54 family.</text>
</comment>
<dbReference type="InterPro" id="IPR050925">
    <property type="entry name" value="Rhomboid_protease_S54"/>
</dbReference>
<evidence type="ECO:0000256" key="2">
    <source>
        <dbReference type="ARBA" id="ARBA00009045"/>
    </source>
</evidence>
<dbReference type="Gene3D" id="1.20.1540.10">
    <property type="entry name" value="Rhomboid-like"/>
    <property type="match status" value="1"/>
</dbReference>
<dbReference type="PANTHER" id="PTHR43731">
    <property type="entry name" value="RHOMBOID PROTEASE"/>
    <property type="match status" value="1"/>
</dbReference>
<dbReference type="Proteomes" id="UP000077266">
    <property type="component" value="Unassembled WGS sequence"/>
</dbReference>
<evidence type="ECO:0000256" key="5">
    <source>
        <dbReference type="ARBA" id="ARBA00022989"/>
    </source>
</evidence>
<evidence type="ECO:0000256" key="6">
    <source>
        <dbReference type="ARBA" id="ARBA00023136"/>
    </source>
</evidence>
<organism evidence="9 10">
    <name type="scientific">Exidia glandulosa HHB12029</name>
    <dbReference type="NCBI Taxonomy" id="1314781"/>
    <lineage>
        <taxon>Eukaryota</taxon>
        <taxon>Fungi</taxon>
        <taxon>Dikarya</taxon>
        <taxon>Basidiomycota</taxon>
        <taxon>Agaricomycotina</taxon>
        <taxon>Agaricomycetes</taxon>
        <taxon>Auriculariales</taxon>
        <taxon>Exidiaceae</taxon>
        <taxon>Exidia</taxon>
    </lineage>
</organism>
<keyword evidence="10" id="KW-1185">Reference proteome</keyword>
<dbReference type="InterPro" id="IPR035952">
    <property type="entry name" value="Rhomboid-like_sf"/>
</dbReference>
<evidence type="ECO:0000313" key="10">
    <source>
        <dbReference type="Proteomes" id="UP000077266"/>
    </source>
</evidence>
<evidence type="ECO:0000256" key="7">
    <source>
        <dbReference type="SAM" id="Phobius"/>
    </source>
</evidence>
<feature type="transmembrane region" description="Helical" evidence="7">
    <location>
        <begin position="95"/>
        <end position="114"/>
    </location>
</feature>
<protein>
    <submittedName>
        <fullName evidence="9">Rhomboid-domain-containing protein</fullName>
    </submittedName>
</protein>
<evidence type="ECO:0000259" key="8">
    <source>
        <dbReference type="Pfam" id="PF01694"/>
    </source>
</evidence>
<dbReference type="InParanoid" id="A0A165QQA9"/>
<sequence>MLHALPRIARPCIARPLYRAATFRPSPLLARPLGRSLSSVRLGDWRLLRSNWRGGADTSVASTDTSLKARRIPRHDVDNSNRGGPAGYPESKAKLFIYAILAVNGVVFVGWYMAQNTYNYEKNPRPLAFMFANFTSSVQNIQGGRYWTLVTSCFSHQAPIHLLMNSLAIYWMAPTVLQLLGPVPFMTFYIATGVAANVLSLVWKSSMSSRENRWSLGASGCGLGVFGFFATIFPKAPLNLYGLIPVPAWLAVGGFFAFDLWQATQPKSLFNFDSAAHVGGVACGVAYGLLKRRGYRRFMR</sequence>
<evidence type="ECO:0000313" key="9">
    <source>
        <dbReference type="EMBL" id="KZW03932.1"/>
    </source>
</evidence>
<feature type="domain" description="Peptidase S54 rhomboid" evidence="8">
    <location>
        <begin position="144"/>
        <end position="291"/>
    </location>
</feature>
<dbReference type="Pfam" id="PF01694">
    <property type="entry name" value="Rhomboid"/>
    <property type="match status" value="1"/>
</dbReference>
<accession>A0A165QQA9</accession>
<dbReference type="EMBL" id="KV425882">
    <property type="protein sequence ID" value="KZW03932.1"/>
    <property type="molecule type" value="Genomic_DNA"/>
</dbReference>
<evidence type="ECO:0000256" key="4">
    <source>
        <dbReference type="ARBA" id="ARBA00022801"/>
    </source>
</evidence>
<dbReference type="GO" id="GO:0016020">
    <property type="term" value="C:membrane"/>
    <property type="evidence" value="ECO:0007669"/>
    <property type="project" value="UniProtKB-SubCell"/>
</dbReference>
<feature type="transmembrane region" description="Helical" evidence="7">
    <location>
        <begin position="214"/>
        <end position="233"/>
    </location>
</feature>
<keyword evidence="4" id="KW-0378">Hydrolase</keyword>
<keyword evidence="5 7" id="KW-1133">Transmembrane helix</keyword>
<dbReference type="SUPFAM" id="SSF144091">
    <property type="entry name" value="Rhomboid-like"/>
    <property type="match status" value="1"/>
</dbReference>
<dbReference type="OrthoDB" id="418595at2759"/>
<feature type="transmembrane region" description="Helical" evidence="7">
    <location>
        <begin position="183"/>
        <end position="202"/>
    </location>
</feature>
<keyword evidence="6 7" id="KW-0472">Membrane</keyword>
<dbReference type="GO" id="GO:0004252">
    <property type="term" value="F:serine-type endopeptidase activity"/>
    <property type="evidence" value="ECO:0007669"/>
    <property type="project" value="InterPro"/>
</dbReference>
<dbReference type="InterPro" id="IPR022764">
    <property type="entry name" value="Peptidase_S54_rhomboid_dom"/>
</dbReference>
<dbReference type="AlphaFoldDB" id="A0A165QQA9"/>
<proteinExistence type="inferred from homology"/>
<evidence type="ECO:0000256" key="1">
    <source>
        <dbReference type="ARBA" id="ARBA00004141"/>
    </source>
</evidence>
<feature type="transmembrane region" description="Helical" evidence="7">
    <location>
        <begin position="270"/>
        <end position="290"/>
    </location>
</feature>
<comment type="subcellular location">
    <subcellularLocation>
        <location evidence="1">Membrane</location>
        <topology evidence="1">Multi-pass membrane protein</topology>
    </subcellularLocation>
</comment>
<dbReference type="STRING" id="1314781.A0A165QQA9"/>
<reference evidence="9 10" key="1">
    <citation type="journal article" date="2016" name="Mol. Biol. Evol.">
        <title>Comparative Genomics of Early-Diverging Mushroom-Forming Fungi Provides Insights into the Origins of Lignocellulose Decay Capabilities.</title>
        <authorList>
            <person name="Nagy L.G."/>
            <person name="Riley R."/>
            <person name="Tritt A."/>
            <person name="Adam C."/>
            <person name="Daum C."/>
            <person name="Floudas D."/>
            <person name="Sun H."/>
            <person name="Yadav J.S."/>
            <person name="Pangilinan J."/>
            <person name="Larsson K.H."/>
            <person name="Matsuura K."/>
            <person name="Barry K."/>
            <person name="Labutti K."/>
            <person name="Kuo R."/>
            <person name="Ohm R.A."/>
            <person name="Bhattacharya S.S."/>
            <person name="Shirouzu T."/>
            <person name="Yoshinaga Y."/>
            <person name="Martin F.M."/>
            <person name="Grigoriev I.V."/>
            <person name="Hibbett D.S."/>
        </authorList>
    </citation>
    <scope>NUCLEOTIDE SEQUENCE [LARGE SCALE GENOMIC DNA]</scope>
    <source>
        <strain evidence="9 10">HHB12029</strain>
    </source>
</reference>
<evidence type="ECO:0000256" key="3">
    <source>
        <dbReference type="ARBA" id="ARBA00022692"/>
    </source>
</evidence>
<dbReference type="PANTHER" id="PTHR43731:SF14">
    <property type="entry name" value="PRESENILIN-ASSOCIATED RHOMBOID-LIKE PROTEIN, MITOCHONDRIAL"/>
    <property type="match status" value="1"/>
</dbReference>
<name>A0A165QQA9_EXIGL</name>